<comment type="caution">
    <text evidence="1">The sequence shown here is derived from an EMBL/GenBank/DDBJ whole genome shotgun (WGS) entry which is preliminary data.</text>
</comment>
<dbReference type="RefSeq" id="WP_040743579.1">
    <property type="nucleotide sequence ID" value="NZ_QJKF01000001.1"/>
</dbReference>
<dbReference type="OrthoDB" id="3295246at2"/>
<protein>
    <submittedName>
        <fullName evidence="1">Uncharacterized protein</fullName>
    </submittedName>
</protein>
<dbReference type="AlphaFoldDB" id="A0A318KBZ7"/>
<evidence type="ECO:0000313" key="2">
    <source>
        <dbReference type="Proteomes" id="UP000247569"/>
    </source>
</evidence>
<gene>
    <name evidence="1" type="ORF">DFR70_1011080</name>
</gene>
<name>A0A318KBZ7_9NOCA</name>
<evidence type="ECO:0000313" key="1">
    <source>
        <dbReference type="EMBL" id="PXX71646.1"/>
    </source>
</evidence>
<dbReference type="EMBL" id="QJKF01000001">
    <property type="protein sequence ID" value="PXX71646.1"/>
    <property type="molecule type" value="Genomic_DNA"/>
</dbReference>
<keyword evidence="2" id="KW-1185">Reference proteome</keyword>
<organism evidence="1 2">
    <name type="scientific">Nocardia tenerifensis</name>
    <dbReference type="NCBI Taxonomy" id="228006"/>
    <lineage>
        <taxon>Bacteria</taxon>
        <taxon>Bacillati</taxon>
        <taxon>Actinomycetota</taxon>
        <taxon>Actinomycetes</taxon>
        <taxon>Mycobacteriales</taxon>
        <taxon>Nocardiaceae</taxon>
        <taxon>Nocardia</taxon>
    </lineage>
</organism>
<accession>A0A318KBZ7</accession>
<sequence length="140" mass="15796">MAENNTYSLYAWGNFLDETGLDRLDAWLDPDVLSGARLFENPDVTLYEEQLRIDASSSYYFVGGEYVLGRDLAEPCADWRAAYLCLATDGTLDGALEVVAQFEDEWDRDDTPTRNPLPAGEVVTVWEDPHGQWDLALVRN</sequence>
<proteinExistence type="predicted"/>
<reference evidence="1 2" key="1">
    <citation type="submission" date="2018-05" db="EMBL/GenBank/DDBJ databases">
        <title>Genomic Encyclopedia of Type Strains, Phase IV (KMG-IV): sequencing the most valuable type-strain genomes for metagenomic binning, comparative biology and taxonomic classification.</title>
        <authorList>
            <person name="Goeker M."/>
        </authorList>
    </citation>
    <scope>NUCLEOTIDE SEQUENCE [LARGE SCALE GENOMIC DNA]</scope>
    <source>
        <strain evidence="1 2">DSM 44704</strain>
    </source>
</reference>
<dbReference type="Proteomes" id="UP000247569">
    <property type="component" value="Unassembled WGS sequence"/>
</dbReference>